<proteinExistence type="predicted"/>
<evidence type="ECO:0008006" key="3">
    <source>
        <dbReference type="Google" id="ProtNLM"/>
    </source>
</evidence>
<protein>
    <recommendedName>
        <fullName evidence="3">GNAT family N-acetyltransferase</fullName>
    </recommendedName>
</protein>
<evidence type="ECO:0000313" key="2">
    <source>
        <dbReference type="Proteomes" id="UP001217325"/>
    </source>
</evidence>
<dbReference type="Proteomes" id="UP001217325">
    <property type="component" value="Unassembled WGS sequence"/>
</dbReference>
<dbReference type="EMBL" id="JARDXE010000028">
    <property type="protein sequence ID" value="MDE8649480.1"/>
    <property type="molecule type" value="Genomic_DNA"/>
</dbReference>
<evidence type="ECO:0000313" key="1">
    <source>
        <dbReference type="EMBL" id="MDE8649480.1"/>
    </source>
</evidence>
<organism evidence="1 2">
    <name type="scientific">Rhodococcus qingshengii</name>
    <dbReference type="NCBI Taxonomy" id="334542"/>
    <lineage>
        <taxon>Bacteria</taxon>
        <taxon>Bacillati</taxon>
        <taxon>Actinomycetota</taxon>
        <taxon>Actinomycetes</taxon>
        <taxon>Mycobacteriales</taxon>
        <taxon>Nocardiaceae</taxon>
        <taxon>Rhodococcus</taxon>
        <taxon>Rhodococcus erythropolis group</taxon>
    </lineage>
</organism>
<reference evidence="1" key="1">
    <citation type="submission" date="2023-02" db="EMBL/GenBank/DDBJ databases">
        <title>A novel hydrolase synthesized by Rhodococcus erythropolis HQ is responsible for the detoxification of Zearalenone.</title>
        <authorList>
            <person name="Hu J."/>
            <person name="Xu J."/>
        </authorList>
    </citation>
    <scope>NUCLEOTIDE SEQUENCE</scope>
    <source>
        <strain evidence="1">HQ</strain>
    </source>
</reference>
<gene>
    <name evidence="1" type="ORF">PXH69_31380</name>
</gene>
<dbReference type="RefSeq" id="WP_275232899.1">
    <property type="nucleotide sequence ID" value="NZ_JARDXE010000028.1"/>
</dbReference>
<accession>A0AAW6LVS0</accession>
<name>A0AAW6LVS0_RHOSG</name>
<comment type="caution">
    <text evidence="1">The sequence shown here is derived from an EMBL/GenBank/DDBJ whole genome shotgun (WGS) entry which is preliminary data.</text>
</comment>
<sequence>MDTVRYFRDHAKAQLREHRAGLGSSLGLQQVQHQVAVDADYRSWGELLDADQSDRRLAALMVSEPYLNLNGFGQGTYTGSPQERREQFQQWRTQLRRSESVEMLCRWLMDNFEPRKTINEQANSYTLKHLAEEDLGIYVANGELIAAALIVEYPYRKCSSTSPNADFGMSSRSITAIRRRLTS</sequence>
<dbReference type="AlphaFoldDB" id="A0AAW6LVS0"/>